<proteinExistence type="predicted"/>
<dbReference type="EMBL" id="CP000667">
    <property type="protein sequence ID" value="ABP53552.1"/>
    <property type="molecule type" value="Genomic_DNA"/>
</dbReference>
<dbReference type="HOGENOM" id="CLU_733392_0_0_11"/>
<reference evidence="3" key="1">
    <citation type="journal article" date="2007" name="Proc. Natl. Acad. Sci. U.S.A.">
        <title>Genome sequencing reveals complex secondary metabolome in the marine actinomycete Salinispora tropica.</title>
        <authorList>
            <person name="Udwary D.W."/>
            <person name="Zeigler L."/>
            <person name="Asolkar R.N."/>
            <person name="Singan V."/>
            <person name="Lapidus A."/>
            <person name="Fenical W."/>
            <person name="Jensen P.R."/>
            <person name="Moore B.S."/>
        </authorList>
    </citation>
    <scope>NUCLEOTIDE SEQUENCE [LARGE SCALE GENOMIC DNA]</scope>
    <source>
        <strain evidence="3">ATCC BAA-916 / DSM 44818 / CNB-440</strain>
    </source>
</reference>
<keyword evidence="3" id="KW-1185">Reference proteome</keyword>
<dbReference type="eggNOG" id="COG3468">
    <property type="taxonomic scope" value="Bacteria"/>
</dbReference>
<feature type="region of interest" description="Disordered" evidence="1">
    <location>
        <begin position="253"/>
        <end position="281"/>
    </location>
</feature>
<organism evidence="2 3">
    <name type="scientific">Salinispora tropica (strain ATCC BAA-916 / DSM 44818 / JCM 13857 / NBRC 105044 / CNB-440)</name>
    <dbReference type="NCBI Taxonomy" id="369723"/>
    <lineage>
        <taxon>Bacteria</taxon>
        <taxon>Bacillati</taxon>
        <taxon>Actinomycetota</taxon>
        <taxon>Actinomycetes</taxon>
        <taxon>Micromonosporales</taxon>
        <taxon>Micromonosporaceae</taxon>
        <taxon>Salinispora</taxon>
    </lineage>
</organism>
<gene>
    <name evidence="2" type="ordered locus">Strop_1081</name>
</gene>
<feature type="compositionally biased region" description="Low complexity" evidence="1">
    <location>
        <begin position="267"/>
        <end position="281"/>
    </location>
</feature>
<dbReference type="Proteomes" id="UP000000235">
    <property type="component" value="Chromosome"/>
</dbReference>
<dbReference type="AlphaFoldDB" id="A4X3V2"/>
<dbReference type="STRING" id="369723.Strop_1081"/>
<accession>A4X3V2</accession>
<sequence>MTDSTGSTWRYQWAYRQNERRQRVFREADGAWRRRDEELRRLRTLAEEFGGSADAGAGLPIELDPGETVCWVLPAARLVEVRRAAVLPAPELTVTLRPGPLRKRRPDGVRIADTGIAVITNRRLVLLGGRGRRDWAYGKLTGLAHDPCAPVTLIQVLDRRRASGLLLPSDVAADFRFKLSVAFADAIEQREVVLAQLDEALAEHTQRKPLRPPVVTPAQARLTGFVLGGARTLAVAAGVALLVPAALIVSAPSAPSAPPDSSRTEVAAAATAGLAAEPPAATSTATATASATAATSATSATAASAAATMAGSPAPSPIAAPDLCGAPTNPLGYGFCAGDPIRKPVTEVCDWLDCVPGFWDGRGYLVQCGNGSVSLAGGSPRVCGQHDGVWRTFRTLSPQPG</sequence>
<name>A4X3V2_SALTO</name>
<evidence type="ECO:0000313" key="3">
    <source>
        <dbReference type="Proteomes" id="UP000000235"/>
    </source>
</evidence>
<evidence type="ECO:0000256" key="1">
    <source>
        <dbReference type="SAM" id="MobiDB-lite"/>
    </source>
</evidence>
<dbReference type="KEGG" id="stp:Strop_1081"/>
<evidence type="ECO:0000313" key="2">
    <source>
        <dbReference type="EMBL" id="ABP53552.1"/>
    </source>
</evidence>
<protein>
    <submittedName>
        <fullName evidence="2">Uncharacterized protein</fullName>
    </submittedName>
</protein>